<feature type="chain" id="PRO_5042167921" description="Outer membrane protein beta-barrel domain-containing protein" evidence="1">
    <location>
        <begin position="26"/>
        <end position="223"/>
    </location>
</feature>
<name>A0AAE9X591_PORGN</name>
<keyword evidence="1" id="KW-0732">Signal</keyword>
<evidence type="ECO:0000313" key="2">
    <source>
        <dbReference type="EMBL" id="WCF98586.1"/>
    </source>
</evidence>
<accession>A0AAE9X591</accession>
<feature type="signal peptide" evidence="1">
    <location>
        <begin position="1"/>
        <end position="25"/>
    </location>
</feature>
<evidence type="ECO:0008006" key="4">
    <source>
        <dbReference type="Google" id="ProtNLM"/>
    </source>
</evidence>
<evidence type="ECO:0000256" key="1">
    <source>
        <dbReference type="SAM" id="SignalP"/>
    </source>
</evidence>
<organism evidence="2 3">
    <name type="scientific">Porphyromonas gingivalis</name>
    <name type="common">Bacteroides gingivalis</name>
    <dbReference type="NCBI Taxonomy" id="837"/>
    <lineage>
        <taxon>Bacteria</taxon>
        <taxon>Pseudomonadati</taxon>
        <taxon>Bacteroidota</taxon>
        <taxon>Bacteroidia</taxon>
        <taxon>Bacteroidales</taxon>
        <taxon>Porphyromonadaceae</taxon>
        <taxon>Porphyromonas</taxon>
    </lineage>
</organism>
<proteinExistence type="predicted"/>
<sequence length="223" mass="25306">MMKHLFKSTLVLLCALSFSGTYTFAQENNTEKSRFDFSVRLGQGYIAGSTTNLMYGYTSANDRLLSGAIYLGLTPSKKENATGVAFRFLSPSPGYYVDISGKENTLNYAFYVVGAYNRIAIPIRPIKNFNFIFSTEVGMAWMSRHEQIYNSTSQTWDKQRKTRLGLEFGLGMHLQYHINKAVYFMAGTDLTSCMFGKRINDYQQKDRTFIKLIDNNIGIGLNL</sequence>
<dbReference type="RefSeq" id="WP_256962692.1">
    <property type="nucleotide sequence ID" value="NZ_CP116613.1"/>
</dbReference>
<protein>
    <recommendedName>
        <fullName evidence="4">Outer membrane protein beta-barrel domain-containing protein</fullName>
    </recommendedName>
</protein>
<dbReference type="AlphaFoldDB" id="A0AAE9X591"/>
<evidence type="ECO:0000313" key="3">
    <source>
        <dbReference type="Proteomes" id="UP001179540"/>
    </source>
</evidence>
<reference evidence="2" key="1">
    <citation type="submission" date="2023-01" db="EMBL/GenBank/DDBJ databases">
        <title>Phages are important unrecognized players in the ecology of the oral pathogen Porphyromonas gingivalis.</title>
        <authorList>
            <person name="Matrishin C.B."/>
            <person name="Kauffman K.M."/>
        </authorList>
    </citation>
    <scope>NUCLEOTIDE SEQUENCE</scope>
    <source>
        <strain evidence="2">HG1691old</strain>
    </source>
</reference>
<gene>
    <name evidence="2" type="ORF">NY149_08770</name>
</gene>
<dbReference type="Proteomes" id="UP001179540">
    <property type="component" value="Chromosome"/>
</dbReference>
<dbReference type="EMBL" id="CP116613">
    <property type="protein sequence ID" value="WCF98586.1"/>
    <property type="molecule type" value="Genomic_DNA"/>
</dbReference>